<evidence type="ECO:0008006" key="2">
    <source>
        <dbReference type="Google" id="ProtNLM"/>
    </source>
</evidence>
<name>A0A0B7B6D1_9EUPU</name>
<feature type="non-terminal residue" evidence="1">
    <location>
        <position position="88"/>
    </location>
</feature>
<proteinExistence type="predicted"/>
<dbReference type="AlphaFoldDB" id="A0A0B7B6D1"/>
<gene>
    <name evidence="1" type="primary">ORF167672</name>
</gene>
<dbReference type="EMBL" id="HACG01042024">
    <property type="protein sequence ID" value="CEK88889.1"/>
    <property type="molecule type" value="Transcribed_RNA"/>
</dbReference>
<feature type="non-terminal residue" evidence="1">
    <location>
        <position position="1"/>
    </location>
</feature>
<organism evidence="1">
    <name type="scientific">Arion vulgaris</name>
    <dbReference type="NCBI Taxonomy" id="1028688"/>
    <lineage>
        <taxon>Eukaryota</taxon>
        <taxon>Metazoa</taxon>
        <taxon>Spiralia</taxon>
        <taxon>Lophotrochozoa</taxon>
        <taxon>Mollusca</taxon>
        <taxon>Gastropoda</taxon>
        <taxon>Heterobranchia</taxon>
        <taxon>Euthyneura</taxon>
        <taxon>Panpulmonata</taxon>
        <taxon>Eupulmonata</taxon>
        <taxon>Stylommatophora</taxon>
        <taxon>Helicina</taxon>
        <taxon>Arionoidea</taxon>
        <taxon>Arionidae</taxon>
        <taxon>Arion</taxon>
    </lineage>
</organism>
<evidence type="ECO:0000313" key="1">
    <source>
        <dbReference type="EMBL" id="CEK88889.1"/>
    </source>
</evidence>
<accession>A0A0B7B6D1</accession>
<sequence length="88" mass="10084">YFLTITILSQEKGVDVRSLIHHIRVSLQNPKHDGVRIKSAFKVIGEAKIVIVAEVLETDSLDVLVDDLYRYDLINVHSQPVIYYEDFA</sequence>
<protein>
    <recommendedName>
        <fullName evidence="2">Transcription regulator AsnC/Lrp ligand binding domain-containing protein</fullName>
    </recommendedName>
</protein>
<reference evidence="1" key="1">
    <citation type="submission" date="2014-12" db="EMBL/GenBank/DDBJ databases">
        <title>Insight into the proteome of Arion vulgaris.</title>
        <authorList>
            <person name="Aradska J."/>
            <person name="Bulat T."/>
            <person name="Smidak R."/>
            <person name="Sarate P."/>
            <person name="Gangsoo J."/>
            <person name="Sialana F."/>
            <person name="Bilban M."/>
            <person name="Lubec G."/>
        </authorList>
    </citation>
    <scope>NUCLEOTIDE SEQUENCE</scope>
    <source>
        <tissue evidence="1">Skin</tissue>
    </source>
</reference>